<gene>
    <name evidence="2" type="ORF">ACFSR8_01105</name>
</gene>
<feature type="transmembrane region" description="Helical" evidence="1">
    <location>
        <begin position="208"/>
        <end position="227"/>
    </location>
</feature>
<feature type="transmembrane region" description="Helical" evidence="1">
    <location>
        <begin position="288"/>
        <end position="306"/>
    </location>
</feature>
<keyword evidence="3" id="KW-1185">Reference proteome</keyword>
<feature type="transmembrane region" description="Helical" evidence="1">
    <location>
        <begin position="12"/>
        <end position="30"/>
    </location>
</feature>
<proteinExistence type="predicted"/>
<comment type="caution">
    <text evidence="2">The sequence shown here is derived from an EMBL/GenBank/DDBJ whole genome shotgun (WGS) entry which is preliminary data.</text>
</comment>
<feature type="transmembrane region" description="Helical" evidence="1">
    <location>
        <begin position="239"/>
        <end position="257"/>
    </location>
</feature>
<feature type="transmembrane region" description="Helical" evidence="1">
    <location>
        <begin position="42"/>
        <end position="64"/>
    </location>
</feature>
<protein>
    <submittedName>
        <fullName evidence="2">DUF6427 family protein</fullName>
    </submittedName>
</protein>
<accession>A0ABW5T6H1</accession>
<feature type="transmembrane region" description="Helical" evidence="1">
    <location>
        <begin position="165"/>
        <end position="188"/>
    </location>
</feature>
<keyword evidence="1" id="KW-0472">Membrane</keyword>
<feature type="transmembrane region" description="Helical" evidence="1">
    <location>
        <begin position="263"/>
        <end position="281"/>
    </location>
</feature>
<keyword evidence="1" id="KW-0812">Transmembrane</keyword>
<dbReference type="PROSITE" id="PS51257">
    <property type="entry name" value="PROKAR_LIPOPROTEIN"/>
    <property type="match status" value="1"/>
</dbReference>
<evidence type="ECO:0000313" key="3">
    <source>
        <dbReference type="Proteomes" id="UP001597476"/>
    </source>
</evidence>
<evidence type="ECO:0000313" key="2">
    <source>
        <dbReference type="EMBL" id="MFD2724795.1"/>
    </source>
</evidence>
<keyword evidence="1" id="KW-1133">Transmembrane helix</keyword>
<dbReference type="Pfam" id="PF19992">
    <property type="entry name" value="DUF6427"/>
    <property type="match status" value="1"/>
</dbReference>
<dbReference type="Proteomes" id="UP001597476">
    <property type="component" value="Unassembled WGS sequence"/>
</dbReference>
<reference evidence="3" key="1">
    <citation type="journal article" date="2019" name="Int. J. Syst. Evol. Microbiol.">
        <title>The Global Catalogue of Microorganisms (GCM) 10K type strain sequencing project: providing services to taxonomists for standard genome sequencing and annotation.</title>
        <authorList>
            <consortium name="The Broad Institute Genomics Platform"/>
            <consortium name="The Broad Institute Genome Sequencing Center for Infectious Disease"/>
            <person name="Wu L."/>
            <person name="Ma J."/>
        </authorList>
    </citation>
    <scope>NUCLEOTIDE SEQUENCE [LARGE SCALE GENOMIC DNA]</scope>
    <source>
        <strain evidence="3">KCTC 42398</strain>
    </source>
</reference>
<evidence type="ECO:0000256" key="1">
    <source>
        <dbReference type="SAM" id="Phobius"/>
    </source>
</evidence>
<name>A0ABW5T6H1_9FLAO</name>
<dbReference type="InterPro" id="IPR045625">
    <property type="entry name" value="DUF6427"/>
</dbReference>
<organism evidence="2 3">
    <name type="scientific">Hyunsoonleella rubra</name>
    <dbReference type="NCBI Taxonomy" id="1737062"/>
    <lineage>
        <taxon>Bacteria</taxon>
        <taxon>Pseudomonadati</taxon>
        <taxon>Bacteroidota</taxon>
        <taxon>Flavobacteriia</taxon>
        <taxon>Flavobacteriales</taxon>
        <taxon>Flavobacteriaceae</taxon>
    </lineage>
</organism>
<feature type="transmembrane region" description="Helical" evidence="1">
    <location>
        <begin position="76"/>
        <end position="106"/>
    </location>
</feature>
<feature type="transmembrane region" description="Helical" evidence="1">
    <location>
        <begin position="126"/>
        <end position="153"/>
    </location>
</feature>
<dbReference type="RefSeq" id="WP_380288185.1">
    <property type="nucleotide sequence ID" value="NZ_JBHULY010000005.1"/>
</dbReference>
<dbReference type="EMBL" id="JBHULY010000005">
    <property type="protein sequence ID" value="MFD2724795.1"/>
    <property type="molecule type" value="Genomic_DNA"/>
</dbReference>
<sequence length="307" mass="35349">MITSIFRKSKPVNLIIVFFLIGLACSIFTFNSAKHSFSSASVVQMLLCLGISFFSVLILNFVSSKNNLTKHNSFEIVLYGFFLLLIPQTTGSISVMLSNVFLLFSLRRMISLRSQKSVLKKLFDTSFWIAIATLFHPWAILFFILLPMAVLLYTENKLRNWLVPLTAIIAVLLIAYCVCFFIDFDLMGYYFNGFQVSFDFTNYNTTPFLIATTLLFSFGLWSSLFYIRSIREKKKSLRPAFNLVMITVVISFLIVILSPNKQGSEFLFMYAPLAIIVSNYIEVINEKWFREVFLSILVLMPFFLLML</sequence>